<feature type="region of interest" description="Disordered" evidence="1">
    <location>
        <begin position="198"/>
        <end position="345"/>
    </location>
</feature>
<accession>Q2GP36</accession>
<dbReference type="OrthoDB" id="10266999at2759"/>
<dbReference type="VEuPathDB" id="FungiDB:CHGG_10268"/>
<dbReference type="InParanoid" id="Q2GP36"/>
<feature type="compositionally biased region" description="Polar residues" evidence="1">
    <location>
        <begin position="290"/>
        <end position="311"/>
    </location>
</feature>
<sequence>MRRAQHRGYSPTRMSPRPLSRESSAQPSSVLEDCDGDSIMSTSRPPSLALMPPSSACSNPASPPSLRDILTNIAPPPYTLGAFTAFLSQNHCMETLEFTMDADRYSTTYSNFLMEQAAGLPDGMDHVCSLWQKIINAYILPYGLREVNLPSHVRDRLLSLRCTPAPPHPSELDEAVRIVYELMNDSVLGPFIASVAPQHDWSGEHDPRHTRSRLRIPKDSSSSLDDSSRSPKISFLPMLNMPWTSEPKSSASSSSESADRALTDGTANTPSPVMNEPMTPPTTPPVSDWEFNTSPGGLHKSTSLHSSSWKKGSQVMPIPDDSVTTSPDCAPPAAPEAFARQRQSTDRKAIVPHVGRLRRNRTRGSATRSPSWGAHARVLLPTLTESARPGMAAKAYSPYPTRGWAVGNRRFAPTRMRTPALRPLKIPQDNARLSTYTTNSIGTPTSTSHMLPRAPVTQKAPVASPLCCPLLGRVNSKTASQARNFQYLQRPGLRPRVHPSFHDWISRGSSNPDLTTVTTSSTDACSFMSIDPTPTTSDNDGRNRCYPRNAGVRLDPDPDPYGWDAELEKRVAVPPAAVVGLGLGLGSIDVDDDSGYCPVIQYRRAGGGRKTLLQRVLSFGPAGQNGN</sequence>
<dbReference type="RefSeq" id="XP_001228195.1">
    <property type="nucleotide sequence ID" value="XM_001228194.1"/>
</dbReference>
<feature type="region of interest" description="Disordered" evidence="1">
    <location>
        <begin position="530"/>
        <end position="553"/>
    </location>
</feature>
<keyword evidence="4" id="KW-1185">Reference proteome</keyword>
<dbReference type="Pfam" id="PF00615">
    <property type="entry name" value="RGS"/>
    <property type="match status" value="1"/>
</dbReference>
<protein>
    <recommendedName>
        <fullName evidence="2">RGS domain-containing protein</fullName>
    </recommendedName>
</protein>
<dbReference type="SMART" id="SM00315">
    <property type="entry name" value="RGS"/>
    <property type="match status" value="1"/>
</dbReference>
<gene>
    <name evidence="3" type="ORF">CHGG_10268</name>
</gene>
<dbReference type="PANTHER" id="PTHR10845:SF267">
    <property type="entry name" value="REGULATOR OF G PROTEIN SIGNALING DOMAIN PROTEIN (AFU_ORTHOLOGUE AFUA_6G06860)"/>
    <property type="match status" value="1"/>
</dbReference>
<evidence type="ECO:0000256" key="1">
    <source>
        <dbReference type="SAM" id="MobiDB-lite"/>
    </source>
</evidence>
<dbReference type="EMBL" id="CH408035">
    <property type="protein sequence ID" value="EAQ83864.1"/>
    <property type="molecule type" value="Genomic_DNA"/>
</dbReference>
<dbReference type="Proteomes" id="UP000001056">
    <property type="component" value="Unassembled WGS sequence"/>
</dbReference>
<feature type="region of interest" description="Disordered" evidence="1">
    <location>
        <begin position="1"/>
        <end position="63"/>
    </location>
</feature>
<dbReference type="SUPFAM" id="SSF48097">
    <property type="entry name" value="Regulator of G-protein signaling, RGS"/>
    <property type="match status" value="1"/>
</dbReference>
<dbReference type="InterPro" id="IPR044926">
    <property type="entry name" value="RGS_subdomain_2"/>
</dbReference>
<dbReference type="HOGENOM" id="CLU_030370_0_0_1"/>
<evidence type="ECO:0000313" key="3">
    <source>
        <dbReference type="EMBL" id="EAQ83864.1"/>
    </source>
</evidence>
<proteinExistence type="predicted"/>
<dbReference type="Gene3D" id="1.10.167.10">
    <property type="entry name" value="Regulator of G-protein Signalling 4, domain 2"/>
    <property type="match status" value="1"/>
</dbReference>
<organism evidence="3 4">
    <name type="scientific">Chaetomium globosum (strain ATCC 6205 / CBS 148.51 / DSM 1962 / NBRC 6347 / NRRL 1970)</name>
    <name type="common">Soil fungus</name>
    <dbReference type="NCBI Taxonomy" id="306901"/>
    <lineage>
        <taxon>Eukaryota</taxon>
        <taxon>Fungi</taxon>
        <taxon>Dikarya</taxon>
        <taxon>Ascomycota</taxon>
        <taxon>Pezizomycotina</taxon>
        <taxon>Sordariomycetes</taxon>
        <taxon>Sordariomycetidae</taxon>
        <taxon>Sordariales</taxon>
        <taxon>Chaetomiaceae</taxon>
        <taxon>Chaetomium</taxon>
    </lineage>
</organism>
<dbReference type="CDD" id="cd07440">
    <property type="entry name" value="RGS"/>
    <property type="match status" value="1"/>
</dbReference>
<feature type="compositionally biased region" description="Low complexity" evidence="1">
    <location>
        <begin position="43"/>
        <end position="60"/>
    </location>
</feature>
<dbReference type="PROSITE" id="PS50132">
    <property type="entry name" value="RGS"/>
    <property type="match status" value="1"/>
</dbReference>
<dbReference type="PANTHER" id="PTHR10845">
    <property type="entry name" value="REGULATOR OF G PROTEIN SIGNALING"/>
    <property type="match status" value="1"/>
</dbReference>
<name>Q2GP36_CHAGB</name>
<dbReference type="InterPro" id="IPR036305">
    <property type="entry name" value="RGS_sf"/>
</dbReference>
<dbReference type="InterPro" id="IPR016137">
    <property type="entry name" value="RGS"/>
</dbReference>
<evidence type="ECO:0000259" key="2">
    <source>
        <dbReference type="PROSITE" id="PS50132"/>
    </source>
</evidence>
<evidence type="ECO:0000313" key="4">
    <source>
        <dbReference type="Proteomes" id="UP000001056"/>
    </source>
</evidence>
<dbReference type="GeneID" id="4396287"/>
<reference evidence="4" key="1">
    <citation type="journal article" date="2015" name="Genome Announc.">
        <title>Draft genome sequence of the cellulolytic fungus Chaetomium globosum.</title>
        <authorList>
            <person name="Cuomo C.A."/>
            <person name="Untereiner W.A."/>
            <person name="Ma L.-J."/>
            <person name="Grabherr M."/>
            <person name="Birren B.W."/>
        </authorList>
    </citation>
    <scope>NUCLEOTIDE SEQUENCE [LARGE SCALE GENOMIC DNA]</scope>
    <source>
        <strain evidence="4">ATCC 6205 / CBS 148.51 / DSM 1962 / NBRC 6347 / NRRL 1970</strain>
    </source>
</reference>
<dbReference type="AlphaFoldDB" id="Q2GP36"/>
<feature type="compositionally biased region" description="Low complexity" evidence="1">
    <location>
        <begin position="245"/>
        <end position="256"/>
    </location>
</feature>
<dbReference type="eggNOG" id="ENOG502RY0F">
    <property type="taxonomic scope" value="Eukaryota"/>
</dbReference>
<feature type="domain" description="RGS" evidence="2">
    <location>
        <begin position="83"/>
        <end position="194"/>
    </location>
</feature>